<dbReference type="AlphaFoldDB" id="A0AA35TU80"/>
<dbReference type="Proteomes" id="UP001174909">
    <property type="component" value="Unassembled WGS sequence"/>
</dbReference>
<comment type="caution">
    <text evidence="2">The sequence shown here is derived from an EMBL/GenBank/DDBJ whole genome shotgun (WGS) entry which is preliminary data.</text>
</comment>
<keyword evidence="1" id="KW-0812">Transmembrane</keyword>
<feature type="transmembrane region" description="Helical" evidence="1">
    <location>
        <begin position="13"/>
        <end position="30"/>
    </location>
</feature>
<organism evidence="2 3">
    <name type="scientific">Geodia barretti</name>
    <name type="common">Barrett's horny sponge</name>
    <dbReference type="NCBI Taxonomy" id="519541"/>
    <lineage>
        <taxon>Eukaryota</taxon>
        <taxon>Metazoa</taxon>
        <taxon>Porifera</taxon>
        <taxon>Demospongiae</taxon>
        <taxon>Heteroscleromorpha</taxon>
        <taxon>Tetractinellida</taxon>
        <taxon>Astrophorina</taxon>
        <taxon>Geodiidae</taxon>
        <taxon>Geodia</taxon>
    </lineage>
</organism>
<sequence>MEIFMWLKNLRELNYVAIIVPLHQLVYIVVRFQPMLSMMMQTSQ</sequence>
<reference evidence="2" key="1">
    <citation type="submission" date="2023-03" db="EMBL/GenBank/DDBJ databases">
        <authorList>
            <person name="Steffen K."/>
            <person name="Cardenas P."/>
        </authorList>
    </citation>
    <scope>NUCLEOTIDE SEQUENCE</scope>
</reference>
<evidence type="ECO:0000256" key="1">
    <source>
        <dbReference type="SAM" id="Phobius"/>
    </source>
</evidence>
<gene>
    <name evidence="2" type="ORF">GBAR_LOCUS29496</name>
</gene>
<name>A0AA35TU80_GEOBA</name>
<keyword evidence="1" id="KW-1133">Transmembrane helix</keyword>
<proteinExistence type="predicted"/>
<dbReference type="EMBL" id="CASHTH010004132">
    <property type="protein sequence ID" value="CAI8053973.1"/>
    <property type="molecule type" value="Genomic_DNA"/>
</dbReference>
<keyword evidence="3" id="KW-1185">Reference proteome</keyword>
<evidence type="ECO:0000313" key="2">
    <source>
        <dbReference type="EMBL" id="CAI8053973.1"/>
    </source>
</evidence>
<protein>
    <submittedName>
        <fullName evidence="2">Uncharacterized protein</fullName>
    </submittedName>
</protein>
<keyword evidence="1" id="KW-0472">Membrane</keyword>
<accession>A0AA35TU80</accession>
<evidence type="ECO:0000313" key="3">
    <source>
        <dbReference type="Proteomes" id="UP001174909"/>
    </source>
</evidence>